<dbReference type="EMBL" id="PJNH01000004">
    <property type="protein sequence ID" value="PKR76773.1"/>
    <property type="molecule type" value="Genomic_DNA"/>
</dbReference>
<name>A0A2I0QR24_9BACI</name>
<keyword evidence="1" id="KW-0472">Membrane</keyword>
<feature type="transmembrane region" description="Helical" evidence="1">
    <location>
        <begin position="34"/>
        <end position="56"/>
    </location>
</feature>
<sequence>MESRLLYGFIAGFAFMFIPLRSDLFEGITHFMDTLLYFVGLVSAIIFGAILIWNAFKNLKSATR</sequence>
<dbReference type="AlphaFoldDB" id="A0A2I0QR24"/>
<keyword evidence="1" id="KW-0812">Transmembrane</keyword>
<accession>A0A2I0QR24</accession>
<dbReference type="RefSeq" id="WP_101332523.1">
    <property type="nucleotide sequence ID" value="NZ_PJNH01000004.1"/>
</dbReference>
<comment type="caution">
    <text evidence="2">The sequence shown here is derived from an EMBL/GenBank/DDBJ whole genome shotgun (WGS) entry which is preliminary data.</text>
</comment>
<keyword evidence="3" id="KW-1185">Reference proteome</keyword>
<keyword evidence="1" id="KW-1133">Transmembrane helix</keyword>
<evidence type="ECO:0000313" key="3">
    <source>
        <dbReference type="Proteomes" id="UP000243524"/>
    </source>
</evidence>
<dbReference type="OrthoDB" id="2971830at2"/>
<protein>
    <submittedName>
        <fullName evidence="2">Uncharacterized protein</fullName>
    </submittedName>
</protein>
<organism evidence="2 3">
    <name type="scientific">Halalkalibacillus sediminis</name>
    <dbReference type="NCBI Taxonomy" id="2018042"/>
    <lineage>
        <taxon>Bacteria</taxon>
        <taxon>Bacillati</taxon>
        <taxon>Bacillota</taxon>
        <taxon>Bacilli</taxon>
        <taxon>Bacillales</taxon>
        <taxon>Bacillaceae</taxon>
        <taxon>Halalkalibacillus</taxon>
    </lineage>
</organism>
<proteinExistence type="predicted"/>
<evidence type="ECO:0000313" key="2">
    <source>
        <dbReference type="EMBL" id="PKR76773.1"/>
    </source>
</evidence>
<reference evidence="2 3" key="1">
    <citation type="submission" date="2017-06" db="EMBL/GenBank/DDBJ databases">
        <title>the draft geome sequence of Illustriluteabacillus marina B3227.</title>
        <authorList>
            <person name="He R.-H."/>
            <person name="Du Z.-J."/>
        </authorList>
    </citation>
    <scope>NUCLEOTIDE SEQUENCE [LARGE SCALE GENOMIC DNA]</scope>
    <source>
        <strain evidence="2 3">B3227</strain>
    </source>
</reference>
<evidence type="ECO:0000256" key="1">
    <source>
        <dbReference type="SAM" id="Phobius"/>
    </source>
</evidence>
<gene>
    <name evidence="2" type="ORF">CEY16_13210</name>
</gene>
<dbReference type="Proteomes" id="UP000243524">
    <property type="component" value="Unassembled WGS sequence"/>
</dbReference>
<feature type="transmembrane region" description="Helical" evidence="1">
    <location>
        <begin position="5"/>
        <end position="22"/>
    </location>
</feature>